<proteinExistence type="predicted"/>
<dbReference type="Gramene" id="OE9A111139T1">
    <property type="protein sequence ID" value="OE9A111139C1"/>
    <property type="gene ID" value="OE9A111139"/>
</dbReference>
<name>A0A8S0UCN6_OLEEU</name>
<keyword evidence="2" id="KW-1185">Reference proteome</keyword>
<dbReference type="AlphaFoldDB" id="A0A8S0UCN6"/>
<dbReference type="OrthoDB" id="1749636at2759"/>
<dbReference type="Proteomes" id="UP000594638">
    <property type="component" value="Unassembled WGS sequence"/>
</dbReference>
<organism evidence="1 2">
    <name type="scientific">Olea europaea subsp. europaea</name>
    <dbReference type="NCBI Taxonomy" id="158383"/>
    <lineage>
        <taxon>Eukaryota</taxon>
        <taxon>Viridiplantae</taxon>
        <taxon>Streptophyta</taxon>
        <taxon>Embryophyta</taxon>
        <taxon>Tracheophyta</taxon>
        <taxon>Spermatophyta</taxon>
        <taxon>Magnoliopsida</taxon>
        <taxon>eudicotyledons</taxon>
        <taxon>Gunneridae</taxon>
        <taxon>Pentapetalae</taxon>
        <taxon>asterids</taxon>
        <taxon>lamiids</taxon>
        <taxon>Lamiales</taxon>
        <taxon>Oleaceae</taxon>
        <taxon>Oleeae</taxon>
        <taxon>Olea</taxon>
    </lineage>
</organism>
<evidence type="ECO:0000313" key="2">
    <source>
        <dbReference type="Proteomes" id="UP000594638"/>
    </source>
</evidence>
<sequence>MENPHTVVTTPIPSAIASEPVIVSIPIITMVEGNMFSANGNPISLNAFSQILYKLAKNGGNYSSWKSQMINLLFGYGLLRFVDGSYT</sequence>
<dbReference type="EMBL" id="CACTIH010007486">
    <property type="protein sequence ID" value="CAA3014405.1"/>
    <property type="molecule type" value="Genomic_DNA"/>
</dbReference>
<accession>A0A8S0UCN6</accession>
<protein>
    <submittedName>
        <fullName evidence="1">Uncharacterized protein</fullName>
    </submittedName>
</protein>
<evidence type="ECO:0000313" key="1">
    <source>
        <dbReference type="EMBL" id="CAA3014405.1"/>
    </source>
</evidence>
<comment type="caution">
    <text evidence="1">The sequence shown here is derived from an EMBL/GenBank/DDBJ whole genome shotgun (WGS) entry which is preliminary data.</text>
</comment>
<gene>
    <name evidence="1" type="ORF">OLEA9_A111139</name>
</gene>
<reference evidence="1 2" key="1">
    <citation type="submission" date="2019-12" db="EMBL/GenBank/DDBJ databases">
        <authorList>
            <person name="Alioto T."/>
            <person name="Alioto T."/>
            <person name="Gomez Garrido J."/>
        </authorList>
    </citation>
    <scope>NUCLEOTIDE SEQUENCE [LARGE SCALE GENOMIC DNA]</scope>
</reference>